<dbReference type="RefSeq" id="XP_025435518.1">
    <property type="nucleotide sequence ID" value="XM_025579466.1"/>
</dbReference>
<evidence type="ECO:0000256" key="1">
    <source>
        <dbReference type="SAM" id="MobiDB-lite"/>
    </source>
</evidence>
<sequence>MSNNDDIQWLESYLRYGYDPEAQRFEDNNMVYFQTNPYFALPPPSQMSHPSPGAGHARLQPPYPQSRPLAERSNVRPTPANSSSAPAPSSALSRPAQAPPRYTHSSNGAPPPVSRTQSPQHRFALVKGPEAYQNLAQQALCHSQRAPSPQAQRPSHSDPPSTTVAAAAAPPPSKTAPRQPQTTGSPQLLNPTSAQPHDSAPPSAPHAGRAWTVIADGNRTASSSATGSAPRPTSKTVPPESQKAVYPQASQPVPSSVVYPALLQNPPAHQHTSGSRETPPAGSYNAPFQPMPQGPPTYQYSGAVNHASPAGTDAGSSQSVPHNFSTSQYTGGPNQNPSAGPHQTPSHGMPHMPQSGHTPVSAPAPDPGFVPAPLQAVLQKQQINVFGEQEPGPAAKRRRVTDPKTPKQPASFVATDAGHPSIPAGGLSVYSYAPTTTTGPRAKDHLKHRADIVKPINADDAARKLFYDPKTIARDVLIASGRHPTEDPLNHHLFRLRDAFSHVDNGSDLTTFRWDLVDSHEARDQGPVGQEPAPRPPPQIFPSAPVPPAPAHFPQTLPPHPQPQAQISKPTSTLEIPVPAPSPQVQLTAKTSVPPSLQQAYTPPPSAQPQPQSQPKTPSSTMVGKRGPGRPPGSGNKPKQPVVTVSQVPYQVFCCQWTNCRGELHNLEGLKKHIFKVHVSQQLTCGWSGCTHLDPMPAAQLFKHVKTNHLGSIAWRLGDGPSVPKPGDKTTETGLSTIPQTGRPGTDDMLIFPASGSSIRSYHRVHGNTTQQQKAQEILKAVQRLKEQIGVGLDPGGCELANFVRNERHSTDENVYEVVV</sequence>
<organism evidence="3 4">
    <name type="scientific">Aspergillus saccharolyticus JOP 1030-1</name>
    <dbReference type="NCBI Taxonomy" id="1450539"/>
    <lineage>
        <taxon>Eukaryota</taxon>
        <taxon>Fungi</taxon>
        <taxon>Dikarya</taxon>
        <taxon>Ascomycota</taxon>
        <taxon>Pezizomycotina</taxon>
        <taxon>Eurotiomycetes</taxon>
        <taxon>Eurotiomycetidae</taxon>
        <taxon>Eurotiales</taxon>
        <taxon>Aspergillaceae</taxon>
        <taxon>Aspergillus</taxon>
        <taxon>Aspergillus subgen. Circumdati</taxon>
    </lineage>
</organism>
<feature type="compositionally biased region" description="Polar residues" evidence="1">
    <location>
        <begin position="563"/>
        <end position="574"/>
    </location>
</feature>
<feature type="compositionally biased region" description="Polar residues" evidence="1">
    <location>
        <begin position="583"/>
        <end position="597"/>
    </location>
</feature>
<feature type="region of interest" description="Disordered" evidence="1">
    <location>
        <begin position="521"/>
        <end position="641"/>
    </location>
</feature>
<dbReference type="InterPro" id="IPR013087">
    <property type="entry name" value="Znf_C2H2_type"/>
</dbReference>
<dbReference type="GeneID" id="37080695"/>
<feature type="compositionally biased region" description="Polar residues" evidence="1">
    <location>
        <begin position="134"/>
        <end position="154"/>
    </location>
</feature>
<dbReference type="EMBL" id="KZ821219">
    <property type="protein sequence ID" value="PYH49536.1"/>
    <property type="molecule type" value="Genomic_DNA"/>
</dbReference>
<feature type="compositionally biased region" description="Polar residues" evidence="1">
    <location>
        <begin position="178"/>
        <end position="192"/>
    </location>
</feature>
<feature type="compositionally biased region" description="Low complexity" evidence="1">
    <location>
        <begin position="193"/>
        <end position="207"/>
    </location>
</feature>
<feature type="compositionally biased region" description="Polar residues" evidence="1">
    <location>
        <begin position="314"/>
        <end position="346"/>
    </location>
</feature>
<feature type="compositionally biased region" description="Polar residues" evidence="1">
    <location>
        <begin position="219"/>
        <end position="236"/>
    </location>
</feature>
<proteinExistence type="predicted"/>
<feature type="compositionally biased region" description="Low complexity" evidence="1">
    <location>
        <begin position="609"/>
        <end position="625"/>
    </location>
</feature>
<name>A0A318ZPT4_9EURO</name>
<dbReference type="STRING" id="1450539.A0A318ZPT4"/>
<evidence type="ECO:0000313" key="4">
    <source>
        <dbReference type="Proteomes" id="UP000248349"/>
    </source>
</evidence>
<feature type="compositionally biased region" description="Polar residues" evidence="1">
    <location>
        <begin position="103"/>
        <end position="120"/>
    </location>
</feature>
<feature type="region of interest" description="Disordered" evidence="1">
    <location>
        <begin position="36"/>
        <end position="371"/>
    </location>
</feature>
<dbReference type="PROSITE" id="PS00028">
    <property type="entry name" value="ZINC_FINGER_C2H2_1"/>
    <property type="match status" value="1"/>
</dbReference>
<feature type="compositionally biased region" description="Pro residues" evidence="1">
    <location>
        <begin position="533"/>
        <end position="562"/>
    </location>
</feature>
<accession>A0A318ZPT4</accession>
<feature type="compositionally biased region" description="Low complexity" evidence="1">
    <location>
        <begin position="79"/>
        <end position="100"/>
    </location>
</feature>
<evidence type="ECO:0000313" key="3">
    <source>
        <dbReference type="EMBL" id="PYH49536.1"/>
    </source>
</evidence>
<dbReference type="OrthoDB" id="5424797at2759"/>
<gene>
    <name evidence="3" type="ORF">BP01DRAFT_420472</name>
</gene>
<keyword evidence="4" id="KW-1185">Reference proteome</keyword>
<dbReference type="AlphaFoldDB" id="A0A318ZPT4"/>
<dbReference type="Proteomes" id="UP000248349">
    <property type="component" value="Unassembled WGS sequence"/>
</dbReference>
<feature type="compositionally biased region" description="Low complexity" evidence="1">
    <location>
        <begin position="158"/>
        <end position="168"/>
    </location>
</feature>
<feature type="region of interest" description="Disordered" evidence="1">
    <location>
        <begin position="386"/>
        <end position="419"/>
    </location>
</feature>
<protein>
    <recommendedName>
        <fullName evidence="2">C2H2-type domain-containing protein</fullName>
    </recommendedName>
</protein>
<reference evidence="3 4" key="1">
    <citation type="submission" date="2016-12" db="EMBL/GenBank/DDBJ databases">
        <title>The genomes of Aspergillus section Nigri reveals drivers in fungal speciation.</title>
        <authorList>
            <consortium name="DOE Joint Genome Institute"/>
            <person name="Vesth T.C."/>
            <person name="Nybo J."/>
            <person name="Theobald S."/>
            <person name="Brandl J."/>
            <person name="Frisvad J.C."/>
            <person name="Nielsen K.F."/>
            <person name="Lyhne E.K."/>
            <person name="Kogle M.E."/>
            <person name="Kuo A."/>
            <person name="Riley R."/>
            <person name="Clum A."/>
            <person name="Nolan M."/>
            <person name="Lipzen A."/>
            <person name="Salamov A."/>
            <person name="Henrissat B."/>
            <person name="Wiebenga A."/>
            <person name="De Vries R.P."/>
            <person name="Grigoriev I.V."/>
            <person name="Mortensen U.H."/>
            <person name="Andersen M.R."/>
            <person name="Baker S.E."/>
        </authorList>
    </citation>
    <scope>NUCLEOTIDE SEQUENCE [LARGE SCALE GENOMIC DNA]</scope>
    <source>
        <strain evidence="3 4">JOP 1030-1</strain>
    </source>
</reference>
<evidence type="ECO:0000259" key="2">
    <source>
        <dbReference type="PROSITE" id="PS00028"/>
    </source>
</evidence>
<feature type="domain" description="C2H2-type" evidence="2">
    <location>
        <begin position="655"/>
        <end position="678"/>
    </location>
</feature>